<dbReference type="PANTHER" id="PTHR22774">
    <property type="entry name" value="CHOREIN N-TERMINAL DOMAIN-CONTAINING PROTEIN"/>
    <property type="match status" value="1"/>
</dbReference>
<comment type="caution">
    <text evidence="3">The sequence shown here is derived from an EMBL/GenBank/DDBJ whole genome shotgun (WGS) entry which is preliminary data.</text>
</comment>
<dbReference type="EMBL" id="JAVRJZ010000012">
    <property type="protein sequence ID" value="KAK2715271.1"/>
    <property type="molecule type" value="Genomic_DNA"/>
</dbReference>
<evidence type="ECO:0000256" key="2">
    <source>
        <dbReference type="SAM" id="MobiDB-lite"/>
    </source>
</evidence>
<sequence length="1278" mass="143708">MASLIKNQLLKHLSKFVKNLSADKINISAIKGEGELTNLELDEKLLSDLLELPSWMVLKMAFCNRVLINIPWTKLKSMPIVLHLDEVKIQIETIPCSARNGVSAEKPSYATGGKYGFVDRVIDGITVRINSVTVSFKSDKFLASLQLEKLALESRSYNWLACDLKLSRLKDMDRGEVLIFKELTWQAVRIEAKSLEDPNLIPLRLLTNQAKVRITVKKKLSDCSVLGGRIVILLEDLLWVLTDAQLRAAILFATSLLDVIEQEDEMNKKFKAVRKLQSLKGSLGQETKRAADSRPSVASKIFAKHDVIETSHHLYAGKIDLHFCDDPGDGRSCHPSLKSGASLQFNLSKFQLDYYPYHLATGDRNHWLRYQDGPANQWLYKGLQDLRSKIFEYVGVSGNAEKQKVTRSQAMGTPQETAVPRQGDEGPSIQSPTEELKKNNLRSAIDSHLRKLMSSSVVMRIHDISVHRIALPGSKGVPKEFFTGDRVKFATDSDAPLVHFEYTQYFYAGGINFPLPPPKIFMFVTPSRVHFHIPTILWLNSFGLALVNSLPKNVVEPSISYVDVRMEALMFTVVLEVDPPPGPLHPDRPTSAQLQVSRAILKNRRSQDCGSKADLARCLESMQAGGYLFFATDFPMKTDDMSPISEDFIRHATEVEGDKWHASTIEHESVKSGLYNKELFWTDKHDIWDMTLDPVWFDFVGKPKSNPVPFIAPLPVTLWVYPKDTCTYVLSHVSSLLSIQLNHHQYLFLMRLQELVNEMNAFLTADMERLCNGVSAEMCISVVLPQVDVSLLMSPTASDCGSPPFDTESVYPETASMSEFRVAALARFRESRSEHQFSTFSDNESLDFQPSKAIKESWIEAEGVQEVTPECTPELEVAPQSTKLDINETRKTIQFQLPKSDTFSSVKRGFASGFNQVFDTVLKITDEASDTLSIRSDNSDESDAFSLVMVDEKNSSDYLFCFNTDQETVEVADEVSEESSEQLSSVSSPKEAQMNFNGDTAKKMVSVVTWRLGCTEVMMQSRKSGQAIMCLQVSSLMDECCPSISLEEFQMKFSVRTRGWHDSIQSHSLAPCIRLRQESHSTLAPGQLQTLGRFENPAQFSRSPMHTLIAKSKDTFLKCKLENVSIEIPASVQIGLQQLFEDEFESIYFPLEIELVDITVALKNDHGAHGGGVSKPTVYRISHLNLAQNSEGIFTVGESKVPISNSVFKDVTLEQRKLRSLEEENQSLKAQLASLAEYGNLRDEYLKVVEEKDSLMHTLQFLQEELIKSERLRSANQK</sequence>
<dbReference type="Proteomes" id="UP001187531">
    <property type="component" value="Unassembled WGS sequence"/>
</dbReference>
<dbReference type="InterPro" id="IPR026728">
    <property type="entry name" value="BLTP3A/B"/>
</dbReference>
<evidence type="ECO:0000256" key="1">
    <source>
        <dbReference type="SAM" id="Coils"/>
    </source>
</evidence>
<evidence type="ECO:0000313" key="3">
    <source>
        <dbReference type="EMBL" id="KAK2715271.1"/>
    </source>
</evidence>
<proteinExistence type="predicted"/>
<evidence type="ECO:0000313" key="4">
    <source>
        <dbReference type="Proteomes" id="UP001187531"/>
    </source>
</evidence>
<dbReference type="Pfam" id="PF24917">
    <property type="entry name" value="BLTP3A_B"/>
    <property type="match status" value="3"/>
</dbReference>
<feature type="region of interest" description="Disordered" evidence="2">
    <location>
        <begin position="404"/>
        <end position="433"/>
    </location>
</feature>
<keyword evidence="4" id="KW-1185">Reference proteome</keyword>
<reference evidence="3" key="1">
    <citation type="submission" date="2023-07" db="EMBL/GenBank/DDBJ databases">
        <title>Chromosome-level genome assembly of Artemia franciscana.</title>
        <authorList>
            <person name="Jo E."/>
        </authorList>
    </citation>
    <scope>NUCLEOTIDE SEQUENCE</scope>
    <source>
        <tissue evidence="3">Whole body</tissue>
    </source>
</reference>
<protein>
    <recommendedName>
        <fullName evidence="5">UHRF1-binding protein 1-like</fullName>
    </recommendedName>
</protein>
<accession>A0AA88L7A9</accession>
<dbReference type="AlphaFoldDB" id="A0AA88L7A9"/>
<evidence type="ECO:0008006" key="5">
    <source>
        <dbReference type="Google" id="ProtNLM"/>
    </source>
</evidence>
<feature type="compositionally biased region" description="Polar residues" evidence="2">
    <location>
        <begin position="406"/>
        <end position="416"/>
    </location>
</feature>
<gene>
    <name evidence="3" type="ORF">QYM36_010050</name>
</gene>
<name>A0AA88L7A9_ARTSF</name>
<feature type="coiled-coil region" evidence="1">
    <location>
        <begin position="1211"/>
        <end position="1238"/>
    </location>
</feature>
<keyword evidence="1" id="KW-0175">Coiled coil</keyword>
<organism evidence="3 4">
    <name type="scientific">Artemia franciscana</name>
    <name type="common">Brine shrimp</name>
    <name type="synonym">Artemia sanfranciscana</name>
    <dbReference type="NCBI Taxonomy" id="6661"/>
    <lineage>
        <taxon>Eukaryota</taxon>
        <taxon>Metazoa</taxon>
        <taxon>Ecdysozoa</taxon>
        <taxon>Arthropoda</taxon>
        <taxon>Crustacea</taxon>
        <taxon>Branchiopoda</taxon>
        <taxon>Anostraca</taxon>
        <taxon>Artemiidae</taxon>
        <taxon>Artemia</taxon>
    </lineage>
</organism>
<dbReference type="PANTHER" id="PTHR22774:SF11">
    <property type="entry name" value="CHOREIN N-TERMINAL DOMAIN-CONTAINING PROTEIN"/>
    <property type="match status" value="1"/>
</dbReference>